<dbReference type="AlphaFoldDB" id="A0A7C5VXC0"/>
<evidence type="ECO:0000313" key="1">
    <source>
        <dbReference type="EMBL" id="HHM95801.1"/>
    </source>
</evidence>
<dbReference type="Gene3D" id="3.40.30.10">
    <property type="entry name" value="Glutaredoxin"/>
    <property type="match status" value="1"/>
</dbReference>
<proteinExistence type="predicted"/>
<protein>
    <submittedName>
        <fullName evidence="1">Thioredoxin family protein</fullName>
    </submittedName>
</protein>
<reference evidence="1" key="1">
    <citation type="journal article" date="2020" name="mSystems">
        <title>Genome- and Community-Level Interaction Insights into Carbon Utilization and Element Cycling Functions of Hydrothermarchaeota in Hydrothermal Sediment.</title>
        <authorList>
            <person name="Zhou Z."/>
            <person name="Liu Y."/>
            <person name="Xu W."/>
            <person name="Pan J."/>
            <person name="Luo Z.H."/>
            <person name="Li M."/>
        </authorList>
    </citation>
    <scope>NUCLEOTIDE SEQUENCE [LARGE SCALE GENOMIC DNA]</scope>
    <source>
        <strain evidence="1">SpSt-1065</strain>
    </source>
</reference>
<organism evidence="1">
    <name type="scientific">Thermomicrobium roseum</name>
    <dbReference type="NCBI Taxonomy" id="500"/>
    <lineage>
        <taxon>Bacteria</taxon>
        <taxon>Pseudomonadati</taxon>
        <taxon>Thermomicrobiota</taxon>
        <taxon>Thermomicrobia</taxon>
        <taxon>Thermomicrobiales</taxon>
        <taxon>Thermomicrobiaceae</taxon>
        <taxon>Thermomicrobium</taxon>
    </lineage>
</organism>
<dbReference type="InterPro" id="IPR036249">
    <property type="entry name" value="Thioredoxin-like_sf"/>
</dbReference>
<sequence length="151" mass="17833">MEAATYRDPRVAAAIEERFVPLSLDLFHDPREWLRPLGVIWTPMILFLDRRGEVRYRSPDFLPPDLFLELLDLGEGHVALYWARFQEASALFRRIAEREPPSPWSPEAAYWWGVAVYLATRSRPELDRVWTILHTRFPDTIWAARAIVDEW</sequence>
<gene>
    <name evidence="1" type="ORF">ENM21_01075</name>
</gene>
<accession>A0A7C5VXC0</accession>
<comment type="caution">
    <text evidence="1">The sequence shown here is derived from an EMBL/GenBank/DDBJ whole genome shotgun (WGS) entry which is preliminary data.</text>
</comment>
<name>A0A7C5VXC0_THERO</name>
<dbReference type="EMBL" id="DRWX01000055">
    <property type="protein sequence ID" value="HHM95801.1"/>
    <property type="molecule type" value="Genomic_DNA"/>
</dbReference>
<dbReference type="SUPFAM" id="SSF52833">
    <property type="entry name" value="Thioredoxin-like"/>
    <property type="match status" value="1"/>
</dbReference>